<accession>A0A1Y2BX37</accession>
<name>A0A1Y2BX37_9FUNG</name>
<keyword evidence="2" id="KW-1185">Reference proteome</keyword>
<proteinExistence type="predicted"/>
<sequence>MAFIMTDIPNQHTVDLDGTSLSAHEKLQFLKERHPNSCRIFYESLKETLSTLLYDVESVSLQEDLIRYLEEGTQGTNAESQAETPSYVIETVSFLSIWCTVKGELLSFGDAMTNTMIQQAINPRARQSSVYRIALMSKSDESYLFNTSLVISTVIQAETNTLNHLVSDFPSFKSRKVMTYIQYKRLSSNNI</sequence>
<evidence type="ECO:0000313" key="2">
    <source>
        <dbReference type="Proteomes" id="UP000193642"/>
    </source>
</evidence>
<evidence type="ECO:0000313" key="1">
    <source>
        <dbReference type="EMBL" id="ORY39313.1"/>
    </source>
</evidence>
<dbReference type="Proteomes" id="UP000193642">
    <property type="component" value="Unassembled WGS sequence"/>
</dbReference>
<dbReference type="AlphaFoldDB" id="A0A1Y2BX37"/>
<gene>
    <name evidence="1" type="ORF">BCR33DRAFT_410477</name>
</gene>
<dbReference type="EMBL" id="MCGO01000040">
    <property type="protein sequence ID" value="ORY39313.1"/>
    <property type="molecule type" value="Genomic_DNA"/>
</dbReference>
<organism evidence="1 2">
    <name type="scientific">Rhizoclosmatium globosum</name>
    <dbReference type="NCBI Taxonomy" id="329046"/>
    <lineage>
        <taxon>Eukaryota</taxon>
        <taxon>Fungi</taxon>
        <taxon>Fungi incertae sedis</taxon>
        <taxon>Chytridiomycota</taxon>
        <taxon>Chytridiomycota incertae sedis</taxon>
        <taxon>Chytridiomycetes</taxon>
        <taxon>Chytridiales</taxon>
        <taxon>Chytriomycetaceae</taxon>
        <taxon>Rhizoclosmatium</taxon>
    </lineage>
</organism>
<protein>
    <submittedName>
        <fullName evidence="1">Uncharacterized protein</fullName>
    </submittedName>
</protein>
<reference evidence="1 2" key="1">
    <citation type="submission" date="2016-07" db="EMBL/GenBank/DDBJ databases">
        <title>Pervasive Adenine N6-methylation of Active Genes in Fungi.</title>
        <authorList>
            <consortium name="DOE Joint Genome Institute"/>
            <person name="Mondo S.J."/>
            <person name="Dannebaum R.O."/>
            <person name="Kuo R.C."/>
            <person name="Labutti K."/>
            <person name="Haridas S."/>
            <person name="Kuo A."/>
            <person name="Salamov A."/>
            <person name="Ahrendt S.R."/>
            <person name="Lipzen A."/>
            <person name="Sullivan W."/>
            <person name="Andreopoulos W.B."/>
            <person name="Clum A."/>
            <person name="Lindquist E."/>
            <person name="Daum C."/>
            <person name="Ramamoorthy G.K."/>
            <person name="Gryganskyi A."/>
            <person name="Culley D."/>
            <person name="Magnuson J.K."/>
            <person name="James T.Y."/>
            <person name="O'Malley M.A."/>
            <person name="Stajich J.E."/>
            <person name="Spatafora J.W."/>
            <person name="Visel A."/>
            <person name="Grigoriev I.V."/>
        </authorList>
    </citation>
    <scope>NUCLEOTIDE SEQUENCE [LARGE SCALE GENOMIC DNA]</scope>
    <source>
        <strain evidence="1 2">JEL800</strain>
    </source>
</reference>
<comment type="caution">
    <text evidence="1">The sequence shown here is derived from an EMBL/GenBank/DDBJ whole genome shotgun (WGS) entry which is preliminary data.</text>
</comment>